<feature type="region of interest" description="Disordered" evidence="17">
    <location>
        <begin position="728"/>
        <end position="754"/>
    </location>
</feature>
<dbReference type="CDD" id="cd15533">
    <property type="entry name" value="PHD1_PHF12"/>
    <property type="match status" value="1"/>
</dbReference>
<name>A0A1Q3F1W2_CULTA</name>
<dbReference type="SMART" id="SM00249">
    <property type="entry name" value="PHD"/>
    <property type="match status" value="2"/>
</dbReference>
<keyword evidence="3" id="KW-1017">Isopeptide bond</keyword>
<dbReference type="Gene3D" id="3.30.40.10">
    <property type="entry name" value="Zinc/RING finger domain, C3HC4 (zinc finger)"/>
    <property type="match status" value="1"/>
</dbReference>
<comment type="subunit">
    <text evidence="13">Component of SIN3 complexes. Interacts with SIN3A in a complex composed of HDAC1, SAP30 and SIN3A. Component of the SIN3B complex, which includes SIN3B, HDAC2 or HDAC1, PHF12 and MORF4L1; interacts directly with all subunits. Interacts with TLE5.</text>
</comment>
<accession>A0A1Q3F1W2</accession>
<evidence type="ECO:0000256" key="17">
    <source>
        <dbReference type="SAM" id="MobiDB-lite"/>
    </source>
</evidence>
<evidence type="ECO:0000259" key="19">
    <source>
        <dbReference type="PROSITE" id="PS50016"/>
    </source>
</evidence>
<dbReference type="PROSITE" id="PS01359">
    <property type="entry name" value="ZF_PHD_1"/>
    <property type="match status" value="1"/>
</dbReference>
<evidence type="ECO:0000256" key="13">
    <source>
        <dbReference type="ARBA" id="ARBA00065785"/>
    </source>
</evidence>
<dbReference type="FunFam" id="3.30.40.10:FF:000164">
    <property type="entry name" value="PHD finger protein 12"/>
    <property type="match status" value="1"/>
</dbReference>
<dbReference type="InterPro" id="IPR031966">
    <property type="entry name" value="PHF12_MRG-bd"/>
</dbReference>
<dbReference type="SUPFAM" id="SSF49879">
    <property type="entry name" value="SMAD/FHA domain"/>
    <property type="match status" value="1"/>
</dbReference>
<feature type="compositionally biased region" description="Low complexity" evidence="17">
    <location>
        <begin position="17"/>
        <end position="26"/>
    </location>
</feature>
<keyword evidence="9" id="KW-0832">Ubl conjugation</keyword>
<evidence type="ECO:0000313" key="20">
    <source>
        <dbReference type="EMBL" id="JAV21546.1"/>
    </source>
</evidence>
<keyword evidence="2" id="KW-0678">Repressor</keyword>
<proteinExistence type="predicted"/>
<evidence type="ECO:0000256" key="3">
    <source>
        <dbReference type="ARBA" id="ARBA00022499"/>
    </source>
</evidence>
<evidence type="ECO:0000256" key="16">
    <source>
        <dbReference type="PROSITE-ProRule" id="PRU00146"/>
    </source>
</evidence>
<dbReference type="InterPro" id="IPR000253">
    <property type="entry name" value="FHA_dom"/>
</dbReference>
<dbReference type="Gene3D" id="6.10.20.60">
    <property type="entry name" value="PHD finger protein 12"/>
    <property type="match status" value="1"/>
</dbReference>
<evidence type="ECO:0000256" key="6">
    <source>
        <dbReference type="ARBA" id="ARBA00022737"/>
    </source>
</evidence>
<evidence type="ECO:0000256" key="11">
    <source>
        <dbReference type="ARBA" id="ARBA00023163"/>
    </source>
</evidence>
<feature type="region of interest" description="Disordered" evidence="17">
    <location>
        <begin position="180"/>
        <end position="208"/>
    </location>
</feature>
<dbReference type="InterPro" id="IPR019786">
    <property type="entry name" value="Zinc_finger_PHD-type_CS"/>
</dbReference>
<dbReference type="FunFam" id="3.30.40.10:FF:000154">
    <property type="entry name" value="PHD finger protein 12"/>
    <property type="match status" value="1"/>
</dbReference>
<feature type="compositionally biased region" description="Basic residues" evidence="17">
    <location>
        <begin position="27"/>
        <end position="41"/>
    </location>
</feature>
<dbReference type="GO" id="GO:0070822">
    <property type="term" value="C:Sin3-type complex"/>
    <property type="evidence" value="ECO:0007669"/>
    <property type="project" value="TreeGrafter"/>
</dbReference>
<feature type="compositionally biased region" description="Basic residues" evidence="17">
    <location>
        <begin position="117"/>
        <end position="127"/>
    </location>
</feature>
<comment type="subcellular location">
    <subcellularLocation>
        <location evidence="1">Nucleus</location>
    </subcellularLocation>
</comment>
<dbReference type="PROSITE" id="PS50006">
    <property type="entry name" value="FHA_DOMAIN"/>
    <property type="match status" value="1"/>
</dbReference>
<dbReference type="InterPro" id="IPR038098">
    <property type="entry name" value="PHF12_MRG-bd_sf"/>
</dbReference>
<feature type="compositionally biased region" description="Basic and acidic residues" evidence="17">
    <location>
        <begin position="743"/>
        <end position="754"/>
    </location>
</feature>
<feature type="region of interest" description="Disordered" evidence="17">
    <location>
        <begin position="567"/>
        <end position="601"/>
    </location>
</feature>
<dbReference type="InterPro" id="IPR042163">
    <property type="entry name" value="PHF12"/>
</dbReference>
<dbReference type="PANTHER" id="PTHR46309:SF1">
    <property type="entry name" value="PHD FINGER PROTEIN 12"/>
    <property type="match status" value="1"/>
</dbReference>
<keyword evidence="4" id="KW-0597">Phosphoprotein</keyword>
<dbReference type="EMBL" id="GFDL01013499">
    <property type="protein sequence ID" value="JAV21546.1"/>
    <property type="molecule type" value="Transcribed_RNA"/>
</dbReference>
<keyword evidence="12" id="KW-0539">Nucleus</keyword>
<feature type="domain" description="PHD-type" evidence="19">
    <location>
        <begin position="45"/>
        <end position="94"/>
    </location>
</feature>
<evidence type="ECO:0000256" key="12">
    <source>
        <dbReference type="ARBA" id="ARBA00023242"/>
    </source>
</evidence>
<feature type="region of interest" description="Disordered" evidence="17">
    <location>
        <begin position="17"/>
        <end position="41"/>
    </location>
</feature>
<reference evidence="20" key="1">
    <citation type="submission" date="2017-01" db="EMBL/GenBank/DDBJ databases">
        <title>A deep insight into the sialotranscriptome of adult male and female Cluex tarsalis mosquitoes.</title>
        <authorList>
            <person name="Ribeiro J.M."/>
            <person name="Moreira F."/>
            <person name="Bernard K.A."/>
            <person name="Calvo E."/>
        </authorList>
    </citation>
    <scope>NUCLEOTIDE SEQUENCE</scope>
    <source>
        <strain evidence="20">Kern County</strain>
        <tissue evidence="20">Salivary glands</tissue>
    </source>
</reference>
<dbReference type="PROSITE" id="PS50016">
    <property type="entry name" value="ZF_PHD_2"/>
    <property type="match status" value="2"/>
</dbReference>
<dbReference type="PANTHER" id="PTHR46309">
    <property type="entry name" value="PHD FINGER PROTEIN 12"/>
    <property type="match status" value="1"/>
</dbReference>
<feature type="domain" description="FHA" evidence="18">
    <location>
        <begin position="663"/>
        <end position="717"/>
    </location>
</feature>
<sequence length="850" mass="94852">MNEGDGLMPLIQALIKPPESGESSKPPGKKPHHPYYRKPGRGHNNDTCDACGEGGDLICCDRCPSSFHLGCHDPPLSEQDIPNGLWICHTCKMTDQGSATLETRAETSVAESSQITKIKKMRNRSNSRKNSATSAGTEKGTIDERVEKELEDVSNLSPLEQLIRAARILNPRQFELPREINSHFPFPGTEKQDSGQKNGNGKRGPRGRKVYELDGYGLVPLPAKTCHTCGKSCRRAPLIACDYCDLFFHQDCLDPPLTALPTSMWMCPNHVEQFIDWKLVNSVSATERMKLWNHFNANIDQDTVKNEFFRKVHRRNPPFRVKHRLRVRDRIEIPPMIEYHYQNPPDLLPSLRELLRAKRFNRIAETAKPVYDNTQILAMIDTELKAISGADEKLDQTEAGDESVDESTKEAEPASEDVQGSKCKSSPRGKKHKASPKKASAAKAADAVEEEVAPASKDADTTEEVVEPKKPKIEVVEEVSKDGAELEKINEELKSYDDSLIKMLAYQRLQQILAQRNETSANVPEKVIIETIKSEEPVKAIPLPSQLLTKDDIERIAREFTSPKRDYGLLADISQSHPPSIPPPSPLKVEQPKPNDDDDPRAAVEKVQNKVVQLTKSLEMGQTNNNTIRVRAVLTPVDVNLPGCSWFDAPDLSRSVYMRYRSFSVGSGQGNDLQLSQYGSCQFTSEKHATIFYDEVTKMFELLNYSEHGSTVNGQLFSCDFTKPATDGAGTTEAAVVSGKKTRKDDQDDGKDKKLDKAKLRKEIMDKIDLSRNCTRESHDYLTTVSMTNVTKPECGCVAAPKVSGWEGTAILYQGSFLKFGCLSFLFTITDYDNGSAEFDDTDESSDEDH</sequence>
<keyword evidence="10" id="KW-0805">Transcription regulation</keyword>
<dbReference type="InterPro" id="IPR008984">
    <property type="entry name" value="SMAD_FHA_dom_sf"/>
</dbReference>
<keyword evidence="5" id="KW-0479">Metal-binding</keyword>
<organism evidence="20">
    <name type="scientific">Culex tarsalis</name>
    <name type="common">Encephalitis mosquito</name>
    <dbReference type="NCBI Taxonomy" id="7177"/>
    <lineage>
        <taxon>Eukaryota</taxon>
        <taxon>Metazoa</taxon>
        <taxon>Ecdysozoa</taxon>
        <taxon>Arthropoda</taxon>
        <taxon>Hexapoda</taxon>
        <taxon>Insecta</taxon>
        <taxon>Pterygota</taxon>
        <taxon>Neoptera</taxon>
        <taxon>Endopterygota</taxon>
        <taxon>Diptera</taxon>
        <taxon>Nematocera</taxon>
        <taxon>Culicoidea</taxon>
        <taxon>Culicidae</taxon>
        <taxon>Culicinae</taxon>
        <taxon>Culicini</taxon>
        <taxon>Culex</taxon>
        <taxon>Culex</taxon>
    </lineage>
</organism>
<evidence type="ECO:0000256" key="15">
    <source>
        <dbReference type="ARBA" id="ARBA00076589"/>
    </source>
</evidence>
<dbReference type="InterPro" id="IPR011011">
    <property type="entry name" value="Znf_FYVE_PHD"/>
</dbReference>
<dbReference type="Gene3D" id="2.30.30.1150">
    <property type="match status" value="1"/>
</dbReference>
<feature type="compositionally biased region" description="Basic and acidic residues" evidence="17">
    <location>
        <begin position="590"/>
        <end position="601"/>
    </location>
</feature>
<evidence type="ECO:0000256" key="10">
    <source>
        <dbReference type="ARBA" id="ARBA00023015"/>
    </source>
</evidence>
<protein>
    <recommendedName>
        <fullName evidence="14">PHD finger protein 12</fullName>
    </recommendedName>
    <alternativeName>
        <fullName evidence="15">PHD factor 1</fullName>
    </alternativeName>
</protein>
<keyword evidence="6" id="KW-0677">Repeat</keyword>
<dbReference type="InterPro" id="IPR001965">
    <property type="entry name" value="Znf_PHD"/>
</dbReference>
<evidence type="ECO:0000256" key="7">
    <source>
        <dbReference type="ARBA" id="ARBA00022771"/>
    </source>
</evidence>
<evidence type="ECO:0000256" key="5">
    <source>
        <dbReference type="ARBA" id="ARBA00022723"/>
    </source>
</evidence>
<dbReference type="InterPro" id="IPR019787">
    <property type="entry name" value="Znf_PHD-finger"/>
</dbReference>
<dbReference type="AlphaFoldDB" id="A0A1Q3F1W2"/>
<keyword evidence="8" id="KW-0862">Zinc</keyword>
<dbReference type="GO" id="GO:0008270">
    <property type="term" value="F:zinc ion binding"/>
    <property type="evidence" value="ECO:0007669"/>
    <property type="project" value="UniProtKB-KW"/>
</dbReference>
<feature type="domain" description="PHD-type" evidence="19">
    <location>
        <begin position="223"/>
        <end position="273"/>
    </location>
</feature>
<feature type="compositionally biased region" description="Basic residues" evidence="17">
    <location>
        <begin position="425"/>
        <end position="436"/>
    </location>
</feature>
<dbReference type="GO" id="GO:0000122">
    <property type="term" value="P:negative regulation of transcription by RNA polymerase II"/>
    <property type="evidence" value="ECO:0007669"/>
    <property type="project" value="TreeGrafter"/>
</dbReference>
<dbReference type="Pfam" id="PF00628">
    <property type="entry name" value="PHD"/>
    <property type="match status" value="2"/>
</dbReference>
<dbReference type="CDD" id="cd15534">
    <property type="entry name" value="PHD2_PHF12_Rco1"/>
    <property type="match status" value="1"/>
</dbReference>
<evidence type="ECO:0000256" key="9">
    <source>
        <dbReference type="ARBA" id="ARBA00022843"/>
    </source>
</evidence>
<feature type="region of interest" description="Disordered" evidence="17">
    <location>
        <begin position="103"/>
        <end position="143"/>
    </location>
</feature>
<dbReference type="InterPro" id="IPR013083">
    <property type="entry name" value="Znf_RING/FYVE/PHD"/>
</dbReference>
<evidence type="ECO:0000256" key="4">
    <source>
        <dbReference type="ARBA" id="ARBA00022553"/>
    </source>
</evidence>
<keyword evidence="7 16" id="KW-0863">Zinc-finger</keyword>
<evidence type="ECO:0000256" key="1">
    <source>
        <dbReference type="ARBA" id="ARBA00004123"/>
    </source>
</evidence>
<keyword evidence="11" id="KW-0804">Transcription</keyword>
<evidence type="ECO:0000256" key="14">
    <source>
        <dbReference type="ARBA" id="ARBA00068755"/>
    </source>
</evidence>
<dbReference type="Pfam" id="PF16737">
    <property type="entry name" value="PHF12_MRG_bd"/>
    <property type="match status" value="1"/>
</dbReference>
<evidence type="ECO:0000256" key="2">
    <source>
        <dbReference type="ARBA" id="ARBA00022491"/>
    </source>
</evidence>
<evidence type="ECO:0000256" key="8">
    <source>
        <dbReference type="ARBA" id="ARBA00022833"/>
    </source>
</evidence>
<feature type="region of interest" description="Disordered" evidence="17">
    <location>
        <begin position="391"/>
        <end position="468"/>
    </location>
</feature>
<dbReference type="GO" id="GO:0003714">
    <property type="term" value="F:transcription corepressor activity"/>
    <property type="evidence" value="ECO:0007669"/>
    <property type="project" value="InterPro"/>
</dbReference>
<evidence type="ECO:0000259" key="18">
    <source>
        <dbReference type="PROSITE" id="PS50006"/>
    </source>
</evidence>
<dbReference type="SUPFAM" id="SSF57903">
    <property type="entry name" value="FYVE/PHD zinc finger"/>
    <property type="match status" value="2"/>
</dbReference>